<name>A0A502CAE8_9GAMM</name>
<evidence type="ECO:0000313" key="2">
    <source>
        <dbReference type="EMBL" id="TPG08711.1"/>
    </source>
</evidence>
<protein>
    <submittedName>
        <fullName evidence="2">Uncharacterized protein</fullName>
    </submittedName>
</protein>
<keyword evidence="1" id="KW-1133">Transmembrane helix</keyword>
<accession>A0A502CAE8</accession>
<feature type="transmembrane region" description="Helical" evidence="1">
    <location>
        <begin position="98"/>
        <end position="116"/>
    </location>
</feature>
<dbReference type="AlphaFoldDB" id="A0A502CAE8"/>
<evidence type="ECO:0000256" key="1">
    <source>
        <dbReference type="SAM" id="Phobius"/>
    </source>
</evidence>
<organism evidence="2 3">
    <name type="scientific">Rhodanobacter glycinis</name>
    <dbReference type="NCBI Taxonomy" id="582702"/>
    <lineage>
        <taxon>Bacteria</taxon>
        <taxon>Pseudomonadati</taxon>
        <taxon>Pseudomonadota</taxon>
        <taxon>Gammaproteobacteria</taxon>
        <taxon>Lysobacterales</taxon>
        <taxon>Rhodanobacteraceae</taxon>
        <taxon>Rhodanobacter</taxon>
    </lineage>
</organism>
<dbReference type="RefSeq" id="WP_140652461.1">
    <property type="nucleotide sequence ID" value="NZ_RCZO01000005.1"/>
</dbReference>
<keyword evidence="1" id="KW-0472">Membrane</keyword>
<sequence length="119" mass="12978">MTERERAINQDLHVLDEAHRLGRITRAEYRARRRRVLESLYDSSGVVTARKTLVPGVATTSSRARHAHPASVGDASAASGRALTTLLTMRPGIAWKPLLAILAGAVLLVLLAYWLLRGA</sequence>
<keyword evidence="3" id="KW-1185">Reference proteome</keyword>
<gene>
    <name evidence="2" type="ORF">EAH88_10780</name>
</gene>
<reference evidence="2 3" key="1">
    <citation type="journal article" date="2019" name="Environ. Microbiol.">
        <title>Species interactions and distinct microbial communities in high Arctic permafrost affected cryosols are associated with the CH4 and CO2 gas fluxes.</title>
        <authorList>
            <person name="Altshuler I."/>
            <person name="Hamel J."/>
            <person name="Turney S."/>
            <person name="Magnuson E."/>
            <person name="Levesque R."/>
            <person name="Greer C."/>
            <person name="Whyte L.G."/>
        </authorList>
    </citation>
    <scope>NUCLEOTIDE SEQUENCE [LARGE SCALE GENOMIC DNA]</scope>
    <source>
        <strain evidence="2 3">S13Y</strain>
    </source>
</reference>
<dbReference type="Proteomes" id="UP000319486">
    <property type="component" value="Unassembled WGS sequence"/>
</dbReference>
<proteinExistence type="predicted"/>
<dbReference type="EMBL" id="RCZO01000005">
    <property type="protein sequence ID" value="TPG08711.1"/>
    <property type="molecule type" value="Genomic_DNA"/>
</dbReference>
<keyword evidence="1" id="KW-0812">Transmembrane</keyword>
<comment type="caution">
    <text evidence="2">The sequence shown here is derived from an EMBL/GenBank/DDBJ whole genome shotgun (WGS) entry which is preliminary data.</text>
</comment>
<evidence type="ECO:0000313" key="3">
    <source>
        <dbReference type="Proteomes" id="UP000319486"/>
    </source>
</evidence>